<dbReference type="SUPFAM" id="SSF46785">
    <property type="entry name" value="Winged helix' DNA-binding domain"/>
    <property type="match status" value="1"/>
</dbReference>
<keyword evidence="2" id="KW-0238">DNA-binding</keyword>
<evidence type="ECO:0000256" key="3">
    <source>
        <dbReference type="ARBA" id="ARBA00023163"/>
    </source>
</evidence>
<dbReference type="PANTHER" id="PTHR24567">
    <property type="entry name" value="CRP FAMILY TRANSCRIPTIONAL REGULATORY PROTEIN"/>
    <property type="match status" value="1"/>
</dbReference>
<dbReference type="InterPro" id="IPR036390">
    <property type="entry name" value="WH_DNA-bd_sf"/>
</dbReference>
<dbReference type="Pfam" id="PF13545">
    <property type="entry name" value="HTH_Crp_2"/>
    <property type="match status" value="1"/>
</dbReference>
<sequence length="226" mass="24722">MAVDDEDEWRFWDLLDAMAAEEIRARTVYQVFRPGDSLTGEGEDTHRVFFIQSGWVSVIQHSTGGATRILAVRGPGDVVGELASLSERPRSATVRARSTVEARGMSGEAFLDLAERTPSIARALFRILADRLHDADRHRTQLHGSVALGAVADKLLEIHSYAGAGQDRPVFTQEEIACWAGVSVPALARSLRTLREAGVIRSARQRILVLDEKALRVVAQNGRVAG</sequence>
<accession>A0ABS5L8I8</accession>
<keyword evidence="1" id="KW-0805">Transcription regulation</keyword>
<proteinExistence type="predicted"/>
<evidence type="ECO:0000313" key="5">
    <source>
        <dbReference type="EMBL" id="MBS2554634.1"/>
    </source>
</evidence>
<dbReference type="InterPro" id="IPR018490">
    <property type="entry name" value="cNMP-bd_dom_sf"/>
</dbReference>
<comment type="caution">
    <text evidence="5">The sequence shown here is derived from an EMBL/GenBank/DDBJ whole genome shotgun (WGS) entry which is preliminary data.</text>
</comment>
<dbReference type="Pfam" id="PF00027">
    <property type="entry name" value="cNMP_binding"/>
    <property type="match status" value="1"/>
</dbReference>
<keyword evidence="6" id="KW-1185">Reference proteome</keyword>
<organism evidence="5 6">
    <name type="scientific">Catenulispora pinistramenti</name>
    <dbReference type="NCBI Taxonomy" id="2705254"/>
    <lineage>
        <taxon>Bacteria</taxon>
        <taxon>Bacillati</taxon>
        <taxon>Actinomycetota</taxon>
        <taxon>Actinomycetes</taxon>
        <taxon>Catenulisporales</taxon>
        <taxon>Catenulisporaceae</taxon>
        <taxon>Catenulispora</taxon>
    </lineage>
</organism>
<evidence type="ECO:0000313" key="6">
    <source>
        <dbReference type="Proteomes" id="UP000730482"/>
    </source>
</evidence>
<dbReference type="InterPro" id="IPR000595">
    <property type="entry name" value="cNMP-bd_dom"/>
</dbReference>
<evidence type="ECO:0000259" key="4">
    <source>
        <dbReference type="PROSITE" id="PS50042"/>
    </source>
</evidence>
<dbReference type="SMART" id="SM00100">
    <property type="entry name" value="cNMP"/>
    <property type="match status" value="1"/>
</dbReference>
<dbReference type="RefSeq" id="WP_212022257.1">
    <property type="nucleotide sequence ID" value="NZ_JAAFYZ010000421.1"/>
</dbReference>
<evidence type="ECO:0000256" key="2">
    <source>
        <dbReference type="ARBA" id="ARBA00023125"/>
    </source>
</evidence>
<dbReference type="CDD" id="cd00038">
    <property type="entry name" value="CAP_ED"/>
    <property type="match status" value="1"/>
</dbReference>
<dbReference type="Gene3D" id="2.60.120.10">
    <property type="entry name" value="Jelly Rolls"/>
    <property type="match status" value="1"/>
</dbReference>
<keyword evidence="3" id="KW-0804">Transcription</keyword>
<gene>
    <name evidence="5" type="ORF">KGQ19_48050</name>
</gene>
<protein>
    <submittedName>
        <fullName evidence="5">Crp/Fnr family transcriptional regulator</fullName>
    </submittedName>
</protein>
<dbReference type="EMBL" id="JAAFYZ010000421">
    <property type="protein sequence ID" value="MBS2554634.1"/>
    <property type="molecule type" value="Genomic_DNA"/>
</dbReference>
<evidence type="ECO:0000256" key="1">
    <source>
        <dbReference type="ARBA" id="ARBA00023015"/>
    </source>
</evidence>
<dbReference type="InterPro" id="IPR012318">
    <property type="entry name" value="HTH_CRP"/>
</dbReference>
<dbReference type="PANTHER" id="PTHR24567:SF74">
    <property type="entry name" value="HTH-TYPE TRANSCRIPTIONAL REGULATOR ARCR"/>
    <property type="match status" value="1"/>
</dbReference>
<dbReference type="InterPro" id="IPR050397">
    <property type="entry name" value="Env_Response_Regulators"/>
</dbReference>
<dbReference type="InterPro" id="IPR014710">
    <property type="entry name" value="RmlC-like_jellyroll"/>
</dbReference>
<reference evidence="5 6" key="1">
    <citation type="submission" date="2020-02" db="EMBL/GenBank/DDBJ databases">
        <title>Acidophilic actinobacteria isolated from forest soil.</title>
        <authorList>
            <person name="Golinska P."/>
        </authorList>
    </citation>
    <scope>NUCLEOTIDE SEQUENCE [LARGE SCALE GENOMIC DNA]</scope>
    <source>
        <strain evidence="5 6">NL8</strain>
    </source>
</reference>
<dbReference type="PROSITE" id="PS50042">
    <property type="entry name" value="CNMP_BINDING_3"/>
    <property type="match status" value="1"/>
</dbReference>
<dbReference type="Proteomes" id="UP000730482">
    <property type="component" value="Unassembled WGS sequence"/>
</dbReference>
<name>A0ABS5L8I8_9ACTN</name>
<feature type="domain" description="Cyclic nucleotide-binding" evidence="4">
    <location>
        <begin position="2"/>
        <end position="131"/>
    </location>
</feature>
<dbReference type="SUPFAM" id="SSF51206">
    <property type="entry name" value="cAMP-binding domain-like"/>
    <property type="match status" value="1"/>
</dbReference>